<dbReference type="SUPFAM" id="SSF46689">
    <property type="entry name" value="Homeodomain-like"/>
    <property type="match status" value="1"/>
</dbReference>
<evidence type="ECO:0000313" key="6">
    <source>
        <dbReference type="EMBL" id="MCW1931447.1"/>
    </source>
</evidence>
<comment type="caution">
    <text evidence="6">The sequence shown here is derived from an EMBL/GenBank/DDBJ whole genome shotgun (WGS) entry which is preliminary data.</text>
</comment>
<organism evidence="6 7">
    <name type="scientific">Pararhodobacter zhoushanensis</name>
    <dbReference type="NCBI Taxonomy" id="2479545"/>
    <lineage>
        <taxon>Bacteria</taxon>
        <taxon>Pseudomonadati</taxon>
        <taxon>Pseudomonadota</taxon>
        <taxon>Alphaproteobacteria</taxon>
        <taxon>Rhodobacterales</taxon>
        <taxon>Paracoccaceae</taxon>
        <taxon>Pararhodobacter</taxon>
    </lineage>
</organism>
<dbReference type="Gene3D" id="1.10.357.10">
    <property type="entry name" value="Tetracycline Repressor, domain 2"/>
    <property type="match status" value="1"/>
</dbReference>
<keyword evidence="1" id="KW-0805">Transcription regulation</keyword>
<evidence type="ECO:0000256" key="2">
    <source>
        <dbReference type="ARBA" id="ARBA00023125"/>
    </source>
</evidence>
<dbReference type="InterPro" id="IPR001647">
    <property type="entry name" value="HTH_TetR"/>
</dbReference>
<dbReference type="InterPro" id="IPR050109">
    <property type="entry name" value="HTH-type_TetR-like_transc_reg"/>
</dbReference>
<dbReference type="Pfam" id="PF00440">
    <property type="entry name" value="TetR_N"/>
    <property type="match status" value="1"/>
</dbReference>
<accession>A0ABT3GV90</accession>
<proteinExistence type="predicted"/>
<dbReference type="PROSITE" id="PS50977">
    <property type="entry name" value="HTH_TETR_2"/>
    <property type="match status" value="1"/>
</dbReference>
<reference evidence="6 7" key="1">
    <citation type="submission" date="2022-10" db="EMBL/GenBank/DDBJ databases">
        <title>Pararhodobacter sp. nov., isolated from marine algae.</title>
        <authorList>
            <person name="Choi B.J."/>
            <person name="Kim J.M."/>
            <person name="Lee J.K."/>
            <person name="Choi D.G."/>
            <person name="Jeon C.O."/>
        </authorList>
    </citation>
    <scope>NUCLEOTIDE SEQUENCE [LARGE SCALE GENOMIC DNA]</scope>
    <source>
        <strain evidence="6 7">ZQ420</strain>
    </source>
</reference>
<keyword evidence="7" id="KW-1185">Reference proteome</keyword>
<dbReference type="EMBL" id="JAPDFL010000001">
    <property type="protein sequence ID" value="MCW1931447.1"/>
    <property type="molecule type" value="Genomic_DNA"/>
</dbReference>
<evidence type="ECO:0000259" key="5">
    <source>
        <dbReference type="PROSITE" id="PS50977"/>
    </source>
</evidence>
<feature type="domain" description="HTH tetR-type" evidence="5">
    <location>
        <begin position="16"/>
        <end position="76"/>
    </location>
</feature>
<evidence type="ECO:0000256" key="4">
    <source>
        <dbReference type="PROSITE-ProRule" id="PRU00335"/>
    </source>
</evidence>
<feature type="DNA-binding region" description="H-T-H motif" evidence="4">
    <location>
        <begin position="39"/>
        <end position="58"/>
    </location>
</feature>
<evidence type="ECO:0000256" key="3">
    <source>
        <dbReference type="ARBA" id="ARBA00023163"/>
    </source>
</evidence>
<dbReference type="Proteomes" id="UP001208938">
    <property type="component" value="Unassembled WGS sequence"/>
</dbReference>
<evidence type="ECO:0000313" key="7">
    <source>
        <dbReference type="Proteomes" id="UP001208938"/>
    </source>
</evidence>
<dbReference type="PANTHER" id="PTHR30055">
    <property type="entry name" value="HTH-TYPE TRANSCRIPTIONAL REGULATOR RUTR"/>
    <property type="match status" value="1"/>
</dbReference>
<keyword evidence="3" id="KW-0804">Transcription</keyword>
<name>A0ABT3GV90_9RHOB</name>
<dbReference type="RefSeq" id="WP_264504559.1">
    <property type="nucleotide sequence ID" value="NZ_JAPDFL010000001.1"/>
</dbReference>
<dbReference type="PRINTS" id="PR00455">
    <property type="entry name" value="HTHTETR"/>
</dbReference>
<protein>
    <submittedName>
        <fullName evidence="6">TetR/AcrR family transcriptional regulator</fullName>
    </submittedName>
</protein>
<gene>
    <name evidence="6" type="ORF">OKW52_04000</name>
</gene>
<evidence type="ECO:0000256" key="1">
    <source>
        <dbReference type="ARBA" id="ARBA00023015"/>
    </source>
</evidence>
<dbReference type="InterPro" id="IPR009057">
    <property type="entry name" value="Homeodomain-like_sf"/>
</dbReference>
<keyword evidence="2 4" id="KW-0238">DNA-binding</keyword>
<sequence length="202" mass="21186">MTAPTPRKSPRQHRAQATCAAILEATARILESAGPESLTTNRIAERAGVSIGSLYQYYPDKQAILAELVRAQRAALLADLNAAALLAEGLDLRATVPLLIAASLKHHAHRPLLAQRLEAAEKTLALDAETAALKAQIDALVVKVLAQRGVADPRQAAFDLAAMVNGWADAAVMAGDSDTVALAARMTRAANGYLGLVPGSVR</sequence>
<dbReference type="PANTHER" id="PTHR30055:SF234">
    <property type="entry name" value="HTH-TYPE TRANSCRIPTIONAL REGULATOR BETI"/>
    <property type="match status" value="1"/>
</dbReference>